<sequence>MDPSGHEEIFTDADHHRAISWDALPPHEVLFEHINPSPPPPSAVISQDEGSFQELRISPSEHRSKLKKLSEIPTDEALTKKQHCRFSHKNPYSTTEERNCFFFSDADEWTPHEGTNISRSGDHNAKIESYF</sequence>
<dbReference type="AlphaFoldDB" id="A0A564YN77"/>
<feature type="region of interest" description="Disordered" evidence="1">
    <location>
        <begin position="30"/>
        <end position="50"/>
    </location>
</feature>
<dbReference type="Proteomes" id="UP000321570">
    <property type="component" value="Unassembled WGS sequence"/>
</dbReference>
<reference evidence="2 3" key="1">
    <citation type="submission" date="2019-07" db="EMBL/GenBank/DDBJ databases">
        <authorList>
            <person name="Jastrzebski P J."/>
            <person name="Paukszto L."/>
            <person name="Jastrzebski P J."/>
        </authorList>
    </citation>
    <scope>NUCLEOTIDE SEQUENCE [LARGE SCALE GENOMIC DNA]</scope>
    <source>
        <strain evidence="2 3">WMS-il1</strain>
    </source>
</reference>
<accession>A0A564YN77</accession>
<dbReference type="EMBL" id="CABIJS010000277">
    <property type="protein sequence ID" value="VUZ48123.1"/>
    <property type="molecule type" value="Genomic_DNA"/>
</dbReference>
<name>A0A564YN77_HYMDI</name>
<gene>
    <name evidence="2" type="ORF">WMSIL1_LOCUS7646</name>
</gene>
<evidence type="ECO:0000313" key="2">
    <source>
        <dbReference type="EMBL" id="VUZ48123.1"/>
    </source>
</evidence>
<evidence type="ECO:0000256" key="1">
    <source>
        <dbReference type="SAM" id="MobiDB-lite"/>
    </source>
</evidence>
<evidence type="ECO:0000313" key="3">
    <source>
        <dbReference type="Proteomes" id="UP000321570"/>
    </source>
</evidence>
<keyword evidence="3" id="KW-1185">Reference proteome</keyword>
<organism evidence="2 3">
    <name type="scientific">Hymenolepis diminuta</name>
    <name type="common">Rat tapeworm</name>
    <dbReference type="NCBI Taxonomy" id="6216"/>
    <lineage>
        <taxon>Eukaryota</taxon>
        <taxon>Metazoa</taxon>
        <taxon>Spiralia</taxon>
        <taxon>Lophotrochozoa</taxon>
        <taxon>Platyhelminthes</taxon>
        <taxon>Cestoda</taxon>
        <taxon>Eucestoda</taxon>
        <taxon>Cyclophyllidea</taxon>
        <taxon>Hymenolepididae</taxon>
        <taxon>Hymenolepis</taxon>
    </lineage>
</organism>
<protein>
    <submittedName>
        <fullName evidence="2">Uncharacterized protein</fullName>
    </submittedName>
</protein>
<proteinExistence type="predicted"/>